<keyword evidence="1" id="KW-0812">Transmembrane</keyword>
<comment type="caution">
    <text evidence="2">The sequence shown here is derived from an EMBL/GenBank/DDBJ whole genome shotgun (WGS) entry which is preliminary data.</text>
</comment>
<dbReference type="AlphaFoldDB" id="A0A261FVP1"/>
<proteinExistence type="predicted"/>
<reference evidence="2 3" key="1">
    <citation type="journal article" date="2017" name="BMC Genomics">
        <title>Comparative genomic and phylogenomic analyses of the Bifidobacteriaceae family.</title>
        <authorList>
            <person name="Lugli G.A."/>
            <person name="Milani C."/>
            <person name="Turroni F."/>
            <person name="Duranti S."/>
            <person name="Mancabelli L."/>
            <person name="Mangifesta M."/>
            <person name="Ferrario C."/>
            <person name="Modesto M."/>
            <person name="Mattarelli P."/>
            <person name="Jiri K."/>
            <person name="van Sinderen D."/>
            <person name="Ventura M."/>
        </authorList>
    </citation>
    <scope>NUCLEOTIDE SEQUENCE [LARGE SCALE GENOMIC DNA]</scope>
    <source>
        <strain evidence="2 3">DSM 28807</strain>
    </source>
</reference>
<evidence type="ECO:0000256" key="1">
    <source>
        <dbReference type="SAM" id="Phobius"/>
    </source>
</evidence>
<organism evidence="2 3">
    <name type="scientific">Bifidobacterium lemurum</name>
    <dbReference type="NCBI Taxonomy" id="1603886"/>
    <lineage>
        <taxon>Bacteria</taxon>
        <taxon>Bacillati</taxon>
        <taxon>Actinomycetota</taxon>
        <taxon>Actinomycetes</taxon>
        <taxon>Bifidobacteriales</taxon>
        <taxon>Bifidobacteriaceae</taxon>
        <taxon>Bifidobacterium</taxon>
    </lineage>
</organism>
<dbReference type="EMBL" id="MWWX01000002">
    <property type="protein sequence ID" value="OZG63003.1"/>
    <property type="molecule type" value="Genomic_DNA"/>
</dbReference>
<evidence type="ECO:0000313" key="3">
    <source>
        <dbReference type="Proteomes" id="UP000216352"/>
    </source>
</evidence>
<keyword evidence="3" id="KW-1185">Reference proteome</keyword>
<accession>A0A261FVP1</accession>
<evidence type="ECO:0000313" key="2">
    <source>
        <dbReference type="EMBL" id="OZG63003.1"/>
    </source>
</evidence>
<dbReference type="RefSeq" id="WP_226847269.1">
    <property type="nucleotide sequence ID" value="NZ_BDIS01000011.1"/>
</dbReference>
<evidence type="ECO:0008006" key="4">
    <source>
        <dbReference type="Google" id="ProtNLM"/>
    </source>
</evidence>
<dbReference type="STRING" id="1603886.GCA_001895165_00773"/>
<keyword evidence="1" id="KW-0472">Membrane</keyword>
<sequence>MAEEKKSNKWLVPVIAVVVVVVLAVAGVFVWRAMSGGSVESAKAACMEASDAARVATNKYNGLVNGDASTAAEYTEDDVTDASTLDALNEALSAETPTYVSCAADDAAGYEAVTETLNEATAWYESHLDSLQEAVDAVNASLK</sequence>
<gene>
    <name evidence="2" type="ORF">BLEM_0268</name>
</gene>
<dbReference type="Proteomes" id="UP000216352">
    <property type="component" value="Unassembled WGS sequence"/>
</dbReference>
<keyword evidence="1" id="KW-1133">Transmembrane helix</keyword>
<name>A0A261FVP1_9BIFI</name>
<protein>
    <recommendedName>
        <fullName evidence="4">Colicin transporter</fullName>
    </recommendedName>
</protein>
<feature type="transmembrane region" description="Helical" evidence="1">
    <location>
        <begin position="12"/>
        <end position="31"/>
    </location>
</feature>